<dbReference type="InterPro" id="IPR000073">
    <property type="entry name" value="AB_hydrolase_1"/>
</dbReference>
<evidence type="ECO:0000313" key="2">
    <source>
        <dbReference type="EMBL" id="SDG46858.1"/>
    </source>
</evidence>
<feature type="domain" description="AB hydrolase-1" evidence="1">
    <location>
        <begin position="42"/>
        <end position="149"/>
    </location>
</feature>
<dbReference type="OrthoDB" id="9815441at2"/>
<evidence type="ECO:0000259" key="1">
    <source>
        <dbReference type="Pfam" id="PF00561"/>
    </source>
</evidence>
<sequence>MTSFPAADPAAELARIEALSRVIRTPCGSGTMVWREWGQGEPLILLHGGFGSWNHWVRNVEFLARHFRVVAADMPGQGDSDDPDHPFDADSLAAIVTEGVRQVVPGETPLRMMCFSFGSIIGGLVAAGLGERVLSYTGVGAAGLGDRGPTTQQMIRITPDMAADEQVRLRRHNLGILMFADAGNIDALADHIQEINMARNRIRSRPISLSDRLSRTFPLIKGRINLIWGSEDVTAVGFFEPRHAALKAIQPDAGIAMRDGVGHWVQYEDADWFNPVALDLLRGG</sequence>
<dbReference type="AlphaFoldDB" id="A0A8G2BLY3"/>
<dbReference type="Proteomes" id="UP000198615">
    <property type="component" value="Unassembled WGS sequence"/>
</dbReference>
<comment type="caution">
    <text evidence="2">The sequence shown here is derived from an EMBL/GenBank/DDBJ whole genome shotgun (WGS) entry which is preliminary data.</text>
</comment>
<dbReference type="Pfam" id="PF00561">
    <property type="entry name" value="Abhydrolase_1"/>
    <property type="match status" value="1"/>
</dbReference>
<evidence type="ECO:0000313" key="3">
    <source>
        <dbReference type="Proteomes" id="UP000198615"/>
    </source>
</evidence>
<dbReference type="EMBL" id="FNBW01000018">
    <property type="protein sequence ID" value="SDG46858.1"/>
    <property type="molecule type" value="Genomic_DNA"/>
</dbReference>
<dbReference type="InterPro" id="IPR029058">
    <property type="entry name" value="AB_hydrolase_fold"/>
</dbReference>
<dbReference type="SUPFAM" id="SSF53474">
    <property type="entry name" value="alpha/beta-Hydrolases"/>
    <property type="match status" value="1"/>
</dbReference>
<dbReference type="PANTHER" id="PTHR46438">
    <property type="entry name" value="ALPHA/BETA-HYDROLASES SUPERFAMILY PROTEIN"/>
    <property type="match status" value="1"/>
</dbReference>
<name>A0A8G2BLY3_9PROT</name>
<gene>
    <name evidence="2" type="ORF">SAMN05660686_04516</name>
</gene>
<protein>
    <submittedName>
        <fullName evidence="2">Pimeloyl-ACP methyl ester carboxylesterase</fullName>
    </submittedName>
</protein>
<keyword evidence="3" id="KW-1185">Reference proteome</keyword>
<organism evidence="2 3">
    <name type="scientific">Thalassobaculum litoreum DSM 18839</name>
    <dbReference type="NCBI Taxonomy" id="1123362"/>
    <lineage>
        <taxon>Bacteria</taxon>
        <taxon>Pseudomonadati</taxon>
        <taxon>Pseudomonadota</taxon>
        <taxon>Alphaproteobacteria</taxon>
        <taxon>Rhodospirillales</taxon>
        <taxon>Thalassobaculaceae</taxon>
        <taxon>Thalassobaculum</taxon>
    </lineage>
</organism>
<accession>A0A8G2BLY3</accession>
<dbReference type="RefSeq" id="WP_093154033.1">
    <property type="nucleotide sequence ID" value="NZ_FNBW01000018.1"/>
</dbReference>
<dbReference type="Gene3D" id="3.40.50.1820">
    <property type="entry name" value="alpha/beta hydrolase"/>
    <property type="match status" value="1"/>
</dbReference>
<proteinExistence type="predicted"/>
<reference evidence="2 3" key="1">
    <citation type="submission" date="2016-10" db="EMBL/GenBank/DDBJ databases">
        <authorList>
            <person name="Varghese N."/>
            <person name="Submissions S."/>
        </authorList>
    </citation>
    <scope>NUCLEOTIDE SEQUENCE [LARGE SCALE GENOMIC DNA]</scope>
    <source>
        <strain evidence="2 3">DSM 18839</strain>
    </source>
</reference>